<keyword evidence="1" id="KW-0472">Membrane</keyword>
<dbReference type="EMBL" id="JABAIL010000016">
    <property type="protein sequence ID" value="NLR94942.1"/>
    <property type="molecule type" value="Genomic_DNA"/>
</dbReference>
<organism evidence="2 3">
    <name type="scientific">Flammeovirga agarivorans</name>
    <dbReference type="NCBI Taxonomy" id="2726742"/>
    <lineage>
        <taxon>Bacteria</taxon>
        <taxon>Pseudomonadati</taxon>
        <taxon>Bacteroidota</taxon>
        <taxon>Cytophagia</taxon>
        <taxon>Cytophagales</taxon>
        <taxon>Flammeovirgaceae</taxon>
        <taxon>Flammeovirga</taxon>
    </lineage>
</organism>
<dbReference type="RefSeq" id="WP_168885651.1">
    <property type="nucleotide sequence ID" value="NZ_JABAIL010000016.1"/>
</dbReference>
<dbReference type="AlphaFoldDB" id="A0A7X8SRK2"/>
<reference evidence="2 3" key="1">
    <citation type="submission" date="2020-04" db="EMBL/GenBank/DDBJ databases">
        <title>Flammeovirga sp. SR4, a novel species isolated from seawater.</title>
        <authorList>
            <person name="Wang X."/>
        </authorList>
    </citation>
    <scope>NUCLEOTIDE SEQUENCE [LARGE SCALE GENOMIC DNA]</scope>
    <source>
        <strain evidence="2 3">SR4</strain>
    </source>
</reference>
<gene>
    <name evidence="2" type="ORF">HGP29_27295</name>
</gene>
<sequence>MDLLNKKRSVRLNEYKKEFQSVPFDLLYRPIYNASSIATYVFPLFSFSLAAYYLTTRMPFESPIFAAVLSILFAVFIEFLKGKSITYFFKSFYRKTDTTAIGVLASTLLCMSIAASFFGAIDLKKDTDVKHKEFVENLNTKRLALAEKQMHERRRLQTEYEKFVEANTVYFGKDDNGKKKFGLNSRSIKTSNAFQKRISDLQQKHEKSLQELTETNKVLISDSKNDLTESIIMFAIIALLIDLFIATSNWFRVYYKYKSAEELIFEEKFGKELDEEPLEPDPERMPTVGEVSLQNESAKVISIVNDLRKGITHNKTLMEKHKTNPRTIARAKKFVAS</sequence>
<evidence type="ECO:0008006" key="4">
    <source>
        <dbReference type="Google" id="ProtNLM"/>
    </source>
</evidence>
<evidence type="ECO:0000256" key="1">
    <source>
        <dbReference type="SAM" id="Phobius"/>
    </source>
</evidence>
<evidence type="ECO:0000313" key="3">
    <source>
        <dbReference type="Proteomes" id="UP000585050"/>
    </source>
</evidence>
<keyword evidence="1" id="KW-0812">Transmembrane</keyword>
<feature type="transmembrane region" description="Helical" evidence="1">
    <location>
        <begin position="60"/>
        <end position="80"/>
    </location>
</feature>
<feature type="transmembrane region" description="Helical" evidence="1">
    <location>
        <begin position="231"/>
        <end position="251"/>
    </location>
</feature>
<accession>A0A7X8SRK2</accession>
<feature type="transmembrane region" description="Helical" evidence="1">
    <location>
        <begin position="101"/>
        <end position="121"/>
    </location>
</feature>
<keyword evidence="3" id="KW-1185">Reference proteome</keyword>
<name>A0A7X8SRK2_9BACT</name>
<protein>
    <recommendedName>
        <fullName evidence="4">DUF4407 domain-containing protein</fullName>
    </recommendedName>
</protein>
<evidence type="ECO:0000313" key="2">
    <source>
        <dbReference type="EMBL" id="NLR94942.1"/>
    </source>
</evidence>
<dbReference type="Proteomes" id="UP000585050">
    <property type="component" value="Unassembled WGS sequence"/>
</dbReference>
<proteinExistence type="predicted"/>
<comment type="caution">
    <text evidence="2">The sequence shown here is derived from an EMBL/GenBank/DDBJ whole genome shotgun (WGS) entry which is preliminary data.</text>
</comment>
<keyword evidence="1" id="KW-1133">Transmembrane helix</keyword>
<feature type="transmembrane region" description="Helical" evidence="1">
    <location>
        <begin position="37"/>
        <end position="54"/>
    </location>
</feature>